<reference evidence="3 4" key="1">
    <citation type="submission" date="2020-08" db="EMBL/GenBank/DDBJ databases">
        <title>Sequencing the genomes of 1000 actinobacteria strains.</title>
        <authorList>
            <person name="Klenk H.-P."/>
        </authorList>
    </citation>
    <scope>NUCLEOTIDE SEQUENCE [LARGE SCALE GENOMIC DNA]</scope>
    <source>
        <strain evidence="3 4">DSM 45823</strain>
    </source>
</reference>
<evidence type="ECO:0000256" key="1">
    <source>
        <dbReference type="SAM" id="MobiDB-lite"/>
    </source>
</evidence>
<keyword evidence="2" id="KW-0812">Transmembrane</keyword>
<organism evidence="3 4">
    <name type="scientific">Thermomonospora cellulosilytica</name>
    <dbReference type="NCBI Taxonomy" id="1411118"/>
    <lineage>
        <taxon>Bacteria</taxon>
        <taxon>Bacillati</taxon>
        <taxon>Actinomycetota</taxon>
        <taxon>Actinomycetes</taxon>
        <taxon>Streptosporangiales</taxon>
        <taxon>Thermomonosporaceae</taxon>
        <taxon>Thermomonospora</taxon>
    </lineage>
</organism>
<sequence length="422" mass="47569">MSRPARQAIVAVYRATFPQAPDWAEGPLPLIHDGIRADTASRSTYYPPRTARLLYGTPEHLRRWHRALRERIGGLTVIGLEALRLNDQPDADGLIIIHLSPGSLHSVDVVRALAGRNGANLPGYDPARLVGDQAALRPGPPFTLAFVTARGWRLPRLYNHPRYLRWPYLDQWQWALASRSNYQDQPPDPRITRLPEQERIWISADWSALVLREGMALTGTRPDRGTSDPFYNHAALYARTIYLDAILIGLLQLHGISELEDTLAATLDGGSPNGMPLLERRLAQFRHQLWWQHLSAHGAPNQFLEAFHRQHRLPERFAQILAEINDYNRLAREDETRNINGAVLIFTLVTVPAGIALALLQVLSAKDLWIFTTVFATCLLLTGLLLATGPARSVLRSMRSPHKRAIDTSTRRRRLNAPRDHA</sequence>
<name>A0A7W3N480_9ACTN</name>
<dbReference type="AlphaFoldDB" id="A0A7W3N480"/>
<keyword evidence="4" id="KW-1185">Reference proteome</keyword>
<feature type="transmembrane region" description="Helical" evidence="2">
    <location>
        <begin position="339"/>
        <end position="362"/>
    </location>
</feature>
<evidence type="ECO:0000313" key="3">
    <source>
        <dbReference type="EMBL" id="MBA9007236.1"/>
    </source>
</evidence>
<evidence type="ECO:0000313" key="4">
    <source>
        <dbReference type="Proteomes" id="UP000539313"/>
    </source>
</evidence>
<feature type="region of interest" description="Disordered" evidence="1">
    <location>
        <begin position="398"/>
        <end position="422"/>
    </location>
</feature>
<dbReference type="RefSeq" id="WP_182707866.1">
    <property type="nucleotide sequence ID" value="NZ_JACJII010000001.1"/>
</dbReference>
<accession>A0A7W3N480</accession>
<protein>
    <submittedName>
        <fullName evidence="3">Uncharacterized protein</fullName>
    </submittedName>
</protein>
<comment type="caution">
    <text evidence="3">The sequence shown here is derived from an EMBL/GenBank/DDBJ whole genome shotgun (WGS) entry which is preliminary data.</text>
</comment>
<feature type="transmembrane region" description="Helical" evidence="2">
    <location>
        <begin position="368"/>
        <end position="389"/>
    </location>
</feature>
<dbReference type="EMBL" id="JACJII010000001">
    <property type="protein sequence ID" value="MBA9007236.1"/>
    <property type="molecule type" value="Genomic_DNA"/>
</dbReference>
<keyword evidence="2" id="KW-1133">Transmembrane helix</keyword>
<evidence type="ECO:0000256" key="2">
    <source>
        <dbReference type="SAM" id="Phobius"/>
    </source>
</evidence>
<gene>
    <name evidence="3" type="ORF">HNR21_006118</name>
</gene>
<proteinExistence type="predicted"/>
<dbReference type="Proteomes" id="UP000539313">
    <property type="component" value="Unassembled WGS sequence"/>
</dbReference>
<keyword evidence="2" id="KW-0472">Membrane</keyword>